<name>A0AAD4MU41_9BILA</name>
<feature type="region of interest" description="Disordered" evidence="1">
    <location>
        <begin position="55"/>
        <end position="104"/>
    </location>
</feature>
<proteinExistence type="predicted"/>
<organism evidence="2 3">
    <name type="scientific">Ditylenchus destructor</name>
    <dbReference type="NCBI Taxonomy" id="166010"/>
    <lineage>
        <taxon>Eukaryota</taxon>
        <taxon>Metazoa</taxon>
        <taxon>Ecdysozoa</taxon>
        <taxon>Nematoda</taxon>
        <taxon>Chromadorea</taxon>
        <taxon>Rhabditida</taxon>
        <taxon>Tylenchina</taxon>
        <taxon>Tylenchomorpha</taxon>
        <taxon>Sphaerularioidea</taxon>
        <taxon>Anguinidae</taxon>
        <taxon>Anguininae</taxon>
        <taxon>Ditylenchus</taxon>
    </lineage>
</organism>
<dbReference type="EMBL" id="JAKKPZ010000057">
    <property type="protein sequence ID" value="KAI1705362.1"/>
    <property type="molecule type" value="Genomic_DNA"/>
</dbReference>
<feature type="region of interest" description="Disordered" evidence="1">
    <location>
        <begin position="428"/>
        <end position="474"/>
    </location>
</feature>
<comment type="caution">
    <text evidence="2">The sequence shown here is derived from an EMBL/GenBank/DDBJ whole genome shotgun (WGS) entry which is preliminary data.</text>
</comment>
<dbReference type="AlphaFoldDB" id="A0AAD4MU41"/>
<feature type="region of interest" description="Disordered" evidence="1">
    <location>
        <begin position="317"/>
        <end position="379"/>
    </location>
</feature>
<dbReference type="Proteomes" id="UP001201812">
    <property type="component" value="Unassembled WGS sequence"/>
</dbReference>
<gene>
    <name evidence="2" type="ORF">DdX_13677</name>
</gene>
<evidence type="ECO:0000313" key="3">
    <source>
        <dbReference type="Proteomes" id="UP001201812"/>
    </source>
</evidence>
<accession>A0AAD4MU41</accession>
<feature type="compositionally biased region" description="Polar residues" evidence="1">
    <location>
        <begin position="357"/>
        <end position="379"/>
    </location>
</feature>
<feature type="compositionally biased region" description="Basic and acidic residues" evidence="1">
    <location>
        <begin position="428"/>
        <end position="444"/>
    </location>
</feature>
<sequence>MANNLDNNICSTLTQLFPDGIKNEAGTSKASTNYCNLDELFSQNSQADEIQLLKDEKPDRWPTSNTRYAIPSHSGTSKPTTNGHFADDELASDSETSNCTLNASEPRPLVQLRKYAKYASLHKPKHSEDEIECKHGPRFIRREQILRIERIAVPKRKMEETLHKKLGIIFNKKHSIASKPPARRSERIRNKELSRTSLNFNKQLIASDSEKQNADGIEVMELKSTVIPPTTRIQSDTRTVKYPILKLHIRAKDNKMFPEANNKPIQEDANDDALFTEADRQVFTSYFERRANLAIMPHPMLRKEDQGLMGRRSINLDNIQHPRKSAPAPSSNRMVNMSGCSNSSSAGANLDDIPNMLQKSSPAPSSNGPENVPECSNSSPVAVNLDQICTETNQVMATWRKQLCIKEEPVMETSEDENLKRLAELRKRKEDETTTAYRAKDAERKRKSRSRIVDEKTPDPEAMEVNLSGKNNENSKVVPENIKVEPENLDEIPAQPAQVSKEYAINVEIKEEPLEETSEEITTKLGTENMDIKAETTPVDYIAIEQDYHN</sequence>
<feature type="compositionally biased region" description="Polar residues" evidence="1">
    <location>
        <begin position="62"/>
        <end position="83"/>
    </location>
</feature>
<feature type="compositionally biased region" description="Polar residues" evidence="1">
    <location>
        <begin position="93"/>
        <end position="103"/>
    </location>
</feature>
<evidence type="ECO:0000313" key="2">
    <source>
        <dbReference type="EMBL" id="KAI1705362.1"/>
    </source>
</evidence>
<feature type="compositionally biased region" description="Low complexity" evidence="1">
    <location>
        <begin position="338"/>
        <end position="349"/>
    </location>
</feature>
<reference evidence="2" key="1">
    <citation type="submission" date="2022-01" db="EMBL/GenBank/DDBJ databases">
        <title>Genome Sequence Resource for Two Populations of Ditylenchus destructor, the Migratory Endoparasitic Phytonematode.</title>
        <authorList>
            <person name="Zhang H."/>
            <person name="Lin R."/>
            <person name="Xie B."/>
        </authorList>
    </citation>
    <scope>NUCLEOTIDE SEQUENCE</scope>
    <source>
        <strain evidence="2">BazhouSP</strain>
    </source>
</reference>
<evidence type="ECO:0000256" key="1">
    <source>
        <dbReference type="SAM" id="MobiDB-lite"/>
    </source>
</evidence>
<protein>
    <submittedName>
        <fullName evidence="2">Uncharacterized protein</fullName>
    </submittedName>
</protein>
<keyword evidence="3" id="KW-1185">Reference proteome</keyword>